<reference evidence="2 3" key="1">
    <citation type="journal article" date="2019" name="Sci. Rep.">
        <title>Evolutionary mechanism leading to the multi-cagA genotype in Helicobacter pylori.</title>
        <authorList>
            <person name="Su H."/>
            <person name="Tissera K."/>
            <person name="Jang S."/>
            <person name="Choi Y.H."/>
            <person name="Kim A."/>
            <person name="Cho Y.J."/>
            <person name="Li M."/>
            <person name="Gunawardhana N."/>
            <person name="Merrell D.S."/>
            <person name="Ge L."/>
            <person name="Cha J.H."/>
        </authorList>
    </citation>
    <scope>NUCLEOTIDE SEQUENCE [LARGE SCALE GENOMIC DNA]</scope>
    <source>
        <strain evidence="2 3">B140</strain>
    </source>
</reference>
<feature type="coiled-coil region" evidence="1">
    <location>
        <begin position="15"/>
        <end position="135"/>
    </location>
</feature>
<dbReference type="EMBL" id="CP024948">
    <property type="protein sequence ID" value="QDY61291.1"/>
    <property type="molecule type" value="Genomic_DNA"/>
</dbReference>
<proteinExistence type="predicted"/>
<sequence>MGRLIEKWFGFSQIREELEARIGELENEKAELLIEKEKLAVKISGLENSNDQLRQALENSNAQLAQAKEKTAKEKTELEREIACLKSLEGMEAKSDLDLHNRRLASANQDLKRQNRKLEEENIVLKERVNGLNEQLFTLQPQKPQ</sequence>
<name>A0A518YH38_HELPX</name>
<dbReference type="RefSeq" id="WP_145818018.1">
    <property type="nucleotide sequence ID" value="NZ_CP024948.1"/>
</dbReference>
<organism evidence="2 3">
    <name type="scientific">Helicobacter pylori</name>
    <name type="common">Campylobacter pylori</name>
    <dbReference type="NCBI Taxonomy" id="210"/>
    <lineage>
        <taxon>Bacteria</taxon>
        <taxon>Pseudomonadati</taxon>
        <taxon>Campylobacterota</taxon>
        <taxon>Epsilonproteobacteria</taxon>
        <taxon>Campylobacterales</taxon>
        <taxon>Helicobacteraceae</taxon>
        <taxon>Helicobacter</taxon>
    </lineage>
</organism>
<dbReference type="Proteomes" id="UP000320851">
    <property type="component" value="Chromosome"/>
</dbReference>
<evidence type="ECO:0000313" key="2">
    <source>
        <dbReference type="EMBL" id="QDY61291.1"/>
    </source>
</evidence>
<keyword evidence="1" id="KW-0175">Coiled coil</keyword>
<accession>A0A518YH38</accession>
<protein>
    <submittedName>
        <fullName evidence="2">Transcriptional regulator</fullName>
    </submittedName>
</protein>
<dbReference type="AlphaFoldDB" id="A0A518YH38"/>
<evidence type="ECO:0000256" key="1">
    <source>
        <dbReference type="SAM" id="Coils"/>
    </source>
</evidence>
<evidence type="ECO:0000313" key="3">
    <source>
        <dbReference type="Proteomes" id="UP000320851"/>
    </source>
</evidence>
<gene>
    <name evidence="2" type="ORF">CV728_07445</name>
</gene>